<gene>
    <name evidence="1" type="ORF">BDV96DRAFT_592103</name>
</gene>
<keyword evidence="2" id="KW-1185">Reference proteome</keyword>
<dbReference type="AlphaFoldDB" id="A0A6A5YEL8"/>
<proteinExistence type="predicted"/>
<reference evidence="1" key="1">
    <citation type="journal article" date="2020" name="Stud. Mycol.">
        <title>101 Dothideomycetes genomes: a test case for predicting lifestyles and emergence of pathogens.</title>
        <authorList>
            <person name="Haridas S."/>
            <person name="Albert R."/>
            <person name="Binder M."/>
            <person name="Bloem J."/>
            <person name="Labutti K."/>
            <person name="Salamov A."/>
            <person name="Andreopoulos B."/>
            <person name="Baker S."/>
            <person name="Barry K."/>
            <person name="Bills G."/>
            <person name="Bluhm B."/>
            <person name="Cannon C."/>
            <person name="Castanera R."/>
            <person name="Culley D."/>
            <person name="Daum C."/>
            <person name="Ezra D."/>
            <person name="Gonzalez J."/>
            <person name="Henrissat B."/>
            <person name="Kuo A."/>
            <person name="Liang C."/>
            <person name="Lipzen A."/>
            <person name="Lutzoni F."/>
            <person name="Magnuson J."/>
            <person name="Mondo S."/>
            <person name="Nolan M."/>
            <person name="Ohm R."/>
            <person name="Pangilinan J."/>
            <person name="Park H.-J."/>
            <person name="Ramirez L."/>
            <person name="Alfaro M."/>
            <person name="Sun H."/>
            <person name="Tritt A."/>
            <person name="Yoshinaga Y."/>
            <person name="Zwiers L.-H."/>
            <person name="Turgeon B."/>
            <person name="Goodwin S."/>
            <person name="Spatafora J."/>
            <person name="Crous P."/>
            <person name="Grigoriev I."/>
        </authorList>
    </citation>
    <scope>NUCLEOTIDE SEQUENCE</scope>
    <source>
        <strain evidence="1">CBS 627.86</strain>
    </source>
</reference>
<accession>A0A6A5YEL8</accession>
<evidence type="ECO:0000313" key="2">
    <source>
        <dbReference type="Proteomes" id="UP000799770"/>
    </source>
</evidence>
<dbReference type="Proteomes" id="UP000799770">
    <property type="component" value="Unassembled WGS sequence"/>
</dbReference>
<protein>
    <submittedName>
        <fullName evidence="1">Uncharacterized protein</fullName>
    </submittedName>
</protein>
<dbReference type="PROSITE" id="PS51257">
    <property type="entry name" value="PROKAR_LIPOPROTEIN"/>
    <property type="match status" value="1"/>
</dbReference>
<evidence type="ECO:0000313" key="1">
    <source>
        <dbReference type="EMBL" id="KAF2105729.1"/>
    </source>
</evidence>
<name>A0A6A5YEL8_9PLEO</name>
<dbReference type="EMBL" id="ML977373">
    <property type="protein sequence ID" value="KAF2105729.1"/>
    <property type="molecule type" value="Genomic_DNA"/>
</dbReference>
<sequence length="71" mass="7799">MGNCAVRYRSFSCVHVSSTPCSIPSPCGIVSSCDFSTCLQCPDLWSRPFTPYNSSLHTVFQPGSPFRTFSL</sequence>
<organism evidence="1 2">
    <name type="scientific">Lophiotrema nucula</name>
    <dbReference type="NCBI Taxonomy" id="690887"/>
    <lineage>
        <taxon>Eukaryota</taxon>
        <taxon>Fungi</taxon>
        <taxon>Dikarya</taxon>
        <taxon>Ascomycota</taxon>
        <taxon>Pezizomycotina</taxon>
        <taxon>Dothideomycetes</taxon>
        <taxon>Pleosporomycetidae</taxon>
        <taxon>Pleosporales</taxon>
        <taxon>Lophiotremataceae</taxon>
        <taxon>Lophiotrema</taxon>
    </lineage>
</organism>